<dbReference type="InterPro" id="IPR014889">
    <property type="entry name" value="Transc_factor_DP_C"/>
</dbReference>
<dbReference type="Pfam" id="PF02319">
    <property type="entry name" value="WHD_E2F_TDP"/>
    <property type="match status" value="1"/>
</dbReference>
<feature type="repeat" description="PPR" evidence="13">
    <location>
        <begin position="1345"/>
        <end position="1379"/>
    </location>
</feature>
<feature type="domain" description="E2F/DP family winged-helix DNA-binding" evidence="18">
    <location>
        <begin position="88"/>
        <end position="171"/>
    </location>
</feature>
<evidence type="ECO:0000256" key="11">
    <source>
        <dbReference type="ARBA" id="ARBA00023242"/>
    </source>
</evidence>
<dbReference type="Gene3D" id="1.20.140.80">
    <property type="entry name" value="Transcription factor DP"/>
    <property type="match status" value="1"/>
</dbReference>
<dbReference type="EMBL" id="RDQH01000327">
    <property type="protein sequence ID" value="RXI08143.1"/>
    <property type="molecule type" value="Genomic_DNA"/>
</dbReference>
<dbReference type="PANTHER" id="PTHR47447:SF24">
    <property type="entry name" value="PENTATRICOPEPTIDE REPEAT-CONTAINING PROTEIN"/>
    <property type="match status" value="1"/>
</dbReference>
<evidence type="ECO:0000256" key="15">
    <source>
        <dbReference type="SAM" id="Coils"/>
    </source>
</evidence>
<evidence type="ECO:0000256" key="5">
    <source>
        <dbReference type="ARBA" id="ARBA00022490"/>
    </source>
</evidence>
<dbReference type="Pfam" id="PF01535">
    <property type="entry name" value="PPR"/>
    <property type="match status" value="6"/>
</dbReference>
<feature type="repeat" description="PPR" evidence="13">
    <location>
        <begin position="1205"/>
        <end position="1239"/>
    </location>
</feature>
<dbReference type="Pfam" id="PF17177">
    <property type="entry name" value="PPR_long"/>
    <property type="match status" value="1"/>
</dbReference>
<evidence type="ECO:0000256" key="9">
    <source>
        <dbReference type="ARBA" id="ARBA00023125"/>
    </source>
</evidence>
<accession>A0A498KT32</accession>
<dbReference type="Pfam" id="PF08781">
    <property type="entry name" value="DP"/>
    <property type="match status" value="1"/>
</dbReference>
<dbReference type="Proteomes" id="UP000290289">
    <property type="component" value="Chromosome 1"/>
</dbReference>
<evidence type="ECO:0000256" key="4">
    <source>
        <dbReference type="ARBA" id="ARBA00010940"/>
    </source>
</evidence>
<evidence type="ECO:0000256" key="8">
    <source>
        <dbReference type="ARBA" id="ARBA00023054"/>
    </source>
</evidence>
<organism evidence="19 20">
    <name type="scientific">Malus domestica</name>
    <name type="common">Apple</name>
    <name type="synonym">Pyrus malus</name>
    <dbReference type="NCBI Taxonomy" id="3750"/>
    <lineage>
        <taxon>Eukaryota</taxon>
        <taxon>Viridiplantae</taxon>
        <taxon>Streptophyta</taxon>
        <taxon>Embryophyta</taxon>
        <taxon>Tracheophyta</taxon>
        <taxon>Spermatophyta</taxon>
        <taxon>Magnoliopsida</taxon>
        <taxon>eudicotyledons</taxon>
        <taxon>Gunneridae</taxon>
        <taxon>Pentapetalae</taxon>
        <taxon>rosids</taxon>
        <taxon>fabids</taxon>
        <taxon>Rosales</taxon>
        <taxon>Rosaceae</taxon>
        <taxon>Amygdaloideae</taxon>
        <taxon>Maleae</taxon>
        <taxon>Malus</taxon>
    </lineage>
</organism>
<dbReference type="SUPFAM" id="SSF144074">
    <property type="entry name" value="E2F-DP heterodimerization region"/>
    <property type="match status" value="1"/>
</dbReference>
<dbReference type="FunFam" id="1.10.10.10:FF:000187">
    <property type="entry name" value="Transcription factor-like protein DPB"/>
    <property type="match status" value="1"/>
</dbReference>
<dbReference type="InterPro" id="IPR038168">
    <property type="entry name" value="TF_DP_C_sf"/>
</dbReference>
<feature type="repeat" description="PPR" evidence="13">
    <location>
        <begin position="1135"/>
        <end position="1169"/>
    </location>
</feature>
<keyword evidence="7 14" id="KW-0805">Transcription regulation</keyword>
<sequence length="1493" mass="167089">MGTRSQQQPGRERAGQDDDEMAGGQSVSMSGSVGSPSSRSEQTMATPAGDNSFLRLNHPDVHGDDAGSQGAVGSKKKKRGQRAVAGDKNGRGLRQFSMKVCEKVESKGRTTYNEVADELVAEFADPSNAVTSPDQQQDDEKNIRRRVYDALNVLMAMDIISKDKKEIQWKGLPRTSLNDIEELKTERMGLRNRIEKKSAYLQELEEQDALNHVDQCLHTLTSYLFYQYVGLQNLIQRNEELYHTGDAPSGGVALPFILVQASFLLKTRPHATVEVEISEDMQLVHFDFNSTPFELHDDNYVLKAMNFCNRQQSDDATQNLTVDGGEGCSMSGMYQPQIPLASMNTPVRAPPMSPPRPGILKSRSGVAAVVFVVASFPAEKEMESLTTYSSSLLCTCPLLSSHCSQSNTTAFKIPSTSPKPKTTFTNIVVQSSVSPDPWSLSDGNNPDRPKPRSKNPKKPLSDDNARRIIKAKANYLSALRRNQGPQAQTPKWIKRTPEQMVSYLHDDRNGHLYGRHVVAAIKHVRALSEKSEGAYDMRAVMASFVGKLSFREMCVVLKEQKSWRQVRDLFSWMKLQLSYRPSVIVYTLVLRAYGQVGKIKLAEQTFLEMLESGCEPDEVACGTMLCTYARWGRHKAMLAFYSAVQERGILLSVAVYNFMLSSLQKKSLHGMVIEMWRQMVDIEVVPNKFTYTVVIGSLVKEGLHEEALKNFIELKNAGIVPEEATYSLLISLSTKNGKFDEALRLYEDMRSLGIVPSNYTCASLLTLYYKKEDYSKALSLFSEMERKKIAADEVIYGLLIRIYGKLGLYEDAQTAFEEMEQLGLLSDQKTYLAMTQVHLNSGNCDKALEVMELMKSRKNIWLSRFAYIVLLQCYVMKEDLSSAEVTFQALSKTGLPDAGSCNDMLNLYIKLNLLEKAKDFITQIRRDRVDFDEELCRTVMRVYCKEGMLRDAEQFVEELGTSGVCQDSRFVQTISSVMCEHKEGKFVTFDQPDTVALGLVLSLYLTDGDISDAFKAETHINQLAKLGCRVDDATVASVISLYGKKRKLMKALEIFTAFADSPLAKKLLCNSMLDAYAKCGKPQEAYALYKQLTEEGHDLDAVAISIVVNALTNSGKHREAENVIRESLEHHLELDTVAYNTFIKAMLEAGRLHFASSIYERMLSEGVAPSIRTYSTMISVYGRGRKLEKAVEMFTTARNLGLSLDEKAYMNLVSYYGKAGKRHEASMLFSKMREEGIKPGMVSYNIMINVYAAGGLYQEAEELFKAMQRDGCLPDSFTYLSLIRAYTESLKYSEAEETINSMHENGVHPSCAHFNLLLSAFAKMGLIGEAERIYKELHGAGLNPDVACYQTMLRGYMDYGHLEEGIKLFEQISKSGEADRFILSAAVHCYKSVGKELEAENVLHSMSNLGISFLENLEIGSKLKTSSGQSRWKGHSPSDGNSFSWHESWSMDTEAPIRHPQTTEFAFIGISSSTIFLASSSNPTLPRRSTMHP</sequence>
<comment type="similarity">
    <text evidence="4 14">Belongs to the E2F/DP family.</text>
</comment>
<comment type="subcellular location">
    <subcellularLocation>
        <location evidence="2">Cytoplasm</location>
    </subcellularLocation>
    <subcellularLocation>
        <location evidence="1 14">Nucleus</location>
    </subcellularLocation>
</comment>
<dbReference type="GO" id="GO:0070176">
    <property type="term" value="C:DRM complex"/>
    <property type="evidence" value="ECO:0007669"/>
    <property type="project" value="UniProtKB-ARBA"/>
</dbReference>
<gene>
    <name evidence="19" type="ORF">DVH24_022287</name>
</gene>
<evidence type="ECO:0000256" key="7">
    <source>
        <dbReference type="ARBA" id="ARBA00023015"/>
    </source>
</evidence>
<keyword evidence="20" id="KW-1185">Reference proteome</keyword>
<evidence type="ECO:0000259" key="17">
    <source>
        <dbReference type="SMART" id="SM01138"/>
    </source>
</evidence>
<dbReference type="SMART" id="SM01372">
    <property type="entry name" value="E2F_TDP"/>
    <property type="match status" value="1"/>
</dbReference>
<comment type="similarity">
    <text evidence="3">Belongs to the PPR family. P subfamily.</text>
</comment>
<feature type="repeat" description="PPR" evidence="13">
    <location>
        <begin position="792"/>
        <end position="826"/>
    </location>
</feature>
<dbReference type="Gene3D" id="1.25.40.10">
    <property type="entry name" value="Tetratricopeptide repeat domain"/>
    <property type="match status" value="7"/>
</dbReference>
<dbReference type="InterPro" id="IPR037241">
    <property type="entry name" value="E2F-DP_heterodim"/>
</dbReference>
<keyword evidence="6" id="KW-0677">Repeat</keyword>
<feature type="repeat" description="PPR" evidence="13">
    <location>
        <begin position="757"/>
        <end position="791"/>
    </location>
</feature>
<feature type="region of interest" description="Disordered" evidence="16">
    <location>
        <begin position="1"/>
        <end position="91"/>
    </location>
</feature>
<feature type="repeat" description="PPR" evidence="13">
    <location>
        <begin position="1170"/>
        <end position="1204"/>
    </location>
</feature>
<keyword evidence="8 15" id="KW-0175">Coiled coil</keyword>
<dbReference type="GO" id="GO:0003677">
    <property type="term" value="F:DNA binding"/>
    <property type="evidence" value="ECO:0007669"/>
    <property type="project" value="UniProtKB-KW"/>
</dbReference>
<dbReference type="SMART" id="SM01138">
    <property type="entry name" value="DP"/>
    <property type="match status" value="1"/>
</dbReference>
<feature type="repeat" description="PPR" evidence="13">
    <location>
        <begin position="582"/>
        <end position="616"/>
    </location>
</feature>
<feature type="repeat" description="PPR" evidence="13">
    <location>
        <begin position="932"/>
        <end position="966"/>
    </location>
</feature>
<dbReference type="InterPro" id="IPR036388">
    <property type="entry name" value="WH-like_DNA-bd_sf"/>
</dbReference>
<dbReference type="NCBIfam" id="TIGR00756">
    <property type="entry name" value="PPR"/>
    <property type="match status" value="12"/>
</dbReference>
<protein>
    <recommendedName>
        <fullName evidence="21">E2F/DP family winged-helix DNA-binding domain-containing protein</fullName>
    </recommendedName>
</protein>
<feature type="repeat" description="PPR" evidence="13">
    <location>
        <begin position="1275"/>
        <end position="1309"/>
    </location>
</feature>
<evidence type="ECO:0000256" key="14">
    <source>
        <dbReference type="RuleBase" id="RU003796"/>
    </source>
</evidence>
<dbReference type="PANTHER" id="PTHR47447">
    <property type="entry name" value="OS03G0856100 PROTEIN"/>
    <property type="match status" value="1"/>
</dbReference>
<dbReference type="InterPro" id="IPR002885">
    <property type="entry name" value="PPR_rpt"/>
</dbReference>
<keyword evidence="9 14" id="KW-0238">DNA-binding</keyword>
<comment type="caution">
    <text evidence="19">The sequence shown here is derived from an EMBL/GenBank/DDBJ whole genome shotgun (WGS) entry which is preliminary data.</text>
</comment>
<feature type="region of interest" description="Disordered" evidence="16">
    <location>
        <begin position="1426"/>
        <end position="1445"/>
    </location>
</feature>
<feature type="domain" description="Transcription factor DP C-terminal" evidence="17">
    <location>
        <begin position="178"/>
        <end position="366"/>
    </location>
</feature>
<keyword evidence="11 14" id="KW-0539">Nucleus</keyword>
<feature type="repeat" description="PPR" evidence="13">
    <location>
        <begin position="687"/>
        <end position="721"/>
    </location>
</feature>
<evidence type="ECO:0008006" key="21">
    <source>
        <dbReference type="Google" id="ProtNLM"/>
    </source>
</evidence>
<evidence type="ECO:0000256" key="2">
    <source>
        <dbReference type="ARBA" id="ARBA00004496"/>
    </source>
</evidence>
<feature type="coiled-coil region" evidence="15">
    <location>
        <begin position="180"/>
        <end position="207"/>
    </location>
</feature>
<evidence type="ECO:0000313" key="20">
    <source>
        <dbReference type="Proteomes" id="UP000290289"/>
    </source>
</evidence>
<dbReference type="SUPFAM" id="SSF46785">
    <property type="entry name" value="Winged helix' DNA-binding domain"/>
    <property type="match status" value="1"/>
</dbReference>
<dbReference type="STRING" id="3750.A0A498KT32"/>
<dbReference type="GO" id="GO:0006355">
    <property type="term" value="P:regulation of DNA-templated transcription"/>
    <property type="evidence" value="ECO:0007669"/>
    <property type="project" value="InterPro"/>
</dbReference>
<dbReference type="PROSITE" id="PS51375">
    <property type="entry name" value="PPR"/>
    <property type="match status" value="14"/>
</dbReference>
<evidence type="ECO:0000256" key="12">
    <source>
        <dbReference type="ARBA" id="ARBA00023306"/>
    </source>
</evidence>
<dbReference type="InterPro" id="IPR033443">
    <property type="entry name" value="PROP1-like_PPR_dom"/>
</dbReference>
<name>A0A498KT32_MALDO</name>
<evidence type="ECO:0000256" key="3">
    <source>
        <dbReference type="ARBA" id="ARBA00007626"/>
    </source>
</evidence>
<feature type="compositionally biased region" description="Low complexity" evidence="16">
    <location>
        <begin position="23"/>
        <end position="40"/>
    </location>
</feature>
<dbReference type="Gene3D" id="1.10.10.10">
    <property type="entry name" value="Winged helix-like DNA-binding domain superfamily/Winged helix DNA-binding domain"/>
    <property type="match status" value="1"/>
</dbReference>
<evidence type="ECO:0000256" key="6">
    <source>
        <dbReference type="ARBA" id="ARBA00022737"/>
    </source>
</evidence>
<feature type="repeat" description="PPR" evidence="13">
    <location>
        <begin position="1310"/>
        <end position="1344"/>
    </location>
</feature>
<dbReference type="InterPro" id="IPR036390">
    <property type="entry name" value="WH_DNA-bd_sf"/>
</dbReference>
<keyword evidence="5" id="KW-0963">Cytoplasm</keyword>
<feature type="repeat" description="PPR" evidence="13">
    <location>
        <begin position="1240"/>
        <end position="1274"/>
    </location>
</feature>
<evidence type="ECO:0000259" key="18">
    <source>
        <dbReference type="SMART" id="SM01372"/>
    </source>
</evidence>
<keyword evidence="12" id="KW-0131">Cell cycle</keyword>
<evidence type="ECO:0000256" key="1">
    <source>
        <dbReference type="ARBA" id="ARBA00004123"/>
    </source>
</evidence>
<dbReference type="Pfam" id="PF13041">
    <property type="entry name" value="PPR_2"/>
    <property type="match status" value="3"/>
</dbReference>
<keyword evidence="10 14" id="KW-0804">Transcription</keyword>
<dbReference type="SUPFAM" id="SSF81901">
    <property type="entry name" value="HCP-like"/>
    <property type="match status" value="3"/>
</dbReference>
<reference evidence="19 20" key="1">
    <citation type="submission" date="2018-10" db="EMBL/GenBank/DDBJ databases">
        <title>A high-quality apple genome assembly.</title>
        <authorList>
            <person name="Hu J."/>
        </authorList>
    </citation>
    <scope>NUCLEOTIDE SEQUENCE [LARGE SCALE GENOMIC DNA]</scope>
    <source>
        <strain evidence="20">cv. HFTH1</strain>
        <tissue evidence="19">Young leaf</tissue>
    </source>
</reference>
<dbReference type="InterPro" id="IPR003316">
    <property type="entry name" value="E2F_WHTH_DNA-bd_dom"/>
</dbReference>
<proteinExistence type="inferred from homology"/>
<evidence type="ECO:0000313" key="19">
    <source>
        <dbReference type="EMBL" id="RXI08143.1"/>
    </source>
</evidence>
<feature type="repeat" description="PPR" evidence="13">
    <location>
        <begin position="722"/>
        <end position="756"/>
    </location>
</feature>
<evidence type="ECO:0000256" key="16">
    <source>
        <dbReference type="SAM" id="MobiDB-lite"/>
    </source>
</evidence>
<dbReference type="GO" id="GO:0005737">
    <property type="term" value="C:cytoplasm"/>
    <property type="evidence" value="ECO:0007669"/>
    <property type="project" value="UniProtKB-SubCell"/>
</dbReference>
<evidence type="ECO:0000256" key="13">
    <source>
        <dbReference type="PROSITE-ProRule" id="PRU00708"/>
    </source>
</evidence>
<evidence type="ECO:0000256" key="10">
    <source>
        <dbReference type="ARBA" id="ARBA00023163"/>
    </source>
</evidence>
<dbReference type="CDD" id="cd14458">
    <property type="entry name" value="DP_DD"/>
    <property type="match status" value="1"/>
</dbReference>
<feature type="region of interest" description="Disordered" evidence="16">
    <location>
        <begin position="435"/>
        <end position="464"/>
    </location>
</feature>
<dbReference type="InterPro" id="IPR011990">
    <property type="entry name" value="TPR-like_helical_dom_sf"/>
</dbReference>
<feature type="repeat" description="PPR" evidence="13">
    <location>
        <begin position="1065"/>
        <end position="1099"/>
    </location>
</feature>